<dbReference type="Gene3D" id="3.40.630.30">
    <property type="match status" value="1"/>
</dbReference>
<evidence type="ECO:0000313" key="2">
    <source>
        <dbReference type="EMBL" id="TYR65723.1"/>
    </source>
</evidence>
<keyword evidence="2" id="KW-0808">Transferase</keyword>
<organism evidence="2 3">
    <name type="scientific">Streptomyces parvus</name>
    <dbReference type="NCBI Taxonomy" id="66428"/>
    <lineage>
        <taxon>Bacteria</taxon>
        <taxon>Bacillati</taxon>
        <taxon>Actinomycetota</taxon>
        <taxon>Actinomycetes</taxon>
        <taxon>Kitasatosporales</taxon>
        <taxon>Streptomycetaceae</taxon>
        <taxon>Streptomyces</taxon>
    </lineage>
</organism>
<accession>A0A5D4JQ72</accession>
<gene>
    <name evidence="2" type="ORF">FY004_04490</name>
</gene>
<dbReference type="InterPro" id="IPR000182">
    <property type="entry name" value="GNAT_dom"/>
</dbReference>
<dbReference type="Pfam" id="PF13480">
    <property type="entry name" value="Acetyltransf_6"/>
    <property type="match status" value="1"/>
</dbReference>
<dbReference type="Proteomes" id="UP000323242">
    <property type="component" value="Unassembled WGS sequence"/>
</dbReference>
<protein>
    <submittedName>
        <fullName evidence="2">GNAT family N-acetyltransferase</fullName>
    </submittedName>
</protein>
<dbReference type="SUPFAM" id="SSF55729">
    <property type="entry name" value="Acyl-CoA N-acyltransferases (Nat)"/>
    <property type="match status" value="1"/>
</dbReference>
<sequence length="314" mass="35312">MKIVDEHGLSVALIETADLTAEPWLSSDRHIDVVRMLKPPVGLRDDLAARGFICKPEMLTWLARLESDESTFLARLGNKSRQDIRRAQRQAAGSLREVVQDESVDAETLDRFLALYEERVSGMQFGVPYARRHREAVLHGPQKYFAHFAFEHDELVGGCLVLECPEEDAIRIRFSAVTESWRRSSLARTLYFSALQTARSKGYTWATLGDEPNLYGHLTQAGLFSFKVNMGFTAVPSQDFSDPTGCDEADLVLNLATLKDPCLILGYANPSDVTERALYGNLITESEIDARKFSAHFLTEMKTRPPRNLRGARD</sequence>
<name>A0A5D4JQ72_9ACTN</name>
<dbReference type="AlphaFoldDB" id="A0A5D4JQ72"/>
<evidence type="ECO:0000259" key="1">
    <source>
        <dbReference type="PROSITE" id="PS51186"/>
    </source>
</evidence>
<keyword evidence="3" id="KW-1185">Reference proteome</keyword>
<comment type="caution">
    <text evidence="2">The sequence shown here is derived from an EMBL/GenBank/DDBJ whole genome shotgun (WGS) entry which is preliminary data.</text>
</comment>
<proteinExistence type="predicted"/>
<dbReference type="PROSITE" id="PS51186">
    <property type="entry name" value="GNAT"/>
    <property type="match status" value="1"/>
</dbReference>
<reference evidence="2 3" key="1">
    <citation type="submission" date="2019-08" db="EMBL/GenBank/DDBJ databases">
        <title>Draft genome for granaticin producer strain Streptomyces parvus C05.</title>
        <authorList>
            <person name="Gonzalez-Pimentel J.L."/>
        </authorList>
    </citation>
    <scope>NUCLEOTIDE SEQUENCE [LARGE SCALE GENOMIC DNA]</scope>
    <source>
        <strain evidence="2 3">C05</strain>
    </source>
</reference>
<dbReference type="GO" id="GO:0016747">
    <property type="term" value="F:acyltransferase activity, transferring groups other than amino-acyl groups"/>
    <property type="evidence" value="ECO:0007669"/>
    <property type="project" value="InterPro"/>
</dbReference>
<dbReference type="InterPro" id="IPR038740">
    <property type="entry name" value="BioF2-like_GNAT_dom"/>
</dbReference>
<feature type="domain" description="N-acetyltransferase" evidence="1">
    <location>
        <begin position="99"/>
        <end position="256"/>
    </location>
</feature>
<dbReference type="EMBL" id="VSZQ01000015">
    <property type="protein sequence ID" value="TYR65723.1"/>
    <property type="molecule type" value="Genomic_DNA"/>
</dbReference>
<dbReference type="InterPro" id="IPR016181">
    <property type="entry name" value="Acyl_CoA_acyltransferase"/>
</dbReference>
<evidence type="ECO:0000313" key="3">
    <source>
        <dbReference type="Proteomes" id="UP000323242"/>
    </source>
</evidence>
<dbReference type="RefSeq" id="WP_148901571.1">
    <property type="nucleotide sequence ID" value="NZ_VSZQ01000015.1"/>
</dbReference>